<feature type="chain" id="PRO_5035852404" description="Secreted protein" evidence="1">
    <location>
        <begin position="26"/>
        <end position="100"/>
    </location>
</feature>
<gene>
    <name evidence="2" type="ORF">JZ751_007476</name>
</gene>
<reference evidence="2" key="1">
    <citation type="thesis" date="2021" institute="BYU ScholarsArchive" country="Provo, UT, USA">
        <title>Applications of and Algorithms for Genome Assembly and Genomic Analyses with an Emphasis on Marine Teleosts.</title>
        <authorList>
            <person name="Pickett B.D."/>
        </authorList>
    </citation>
    <scope>NUCLEOTIDE SEQUENCE</scope>
    <source>
        <strain evidence="2">HI-2016</strain>
    </source>
</reference>
<sequence>MRDILFSSFLCEVWVVGMASGSTQANISVEWDVCESKGADPALLCTLIGCYIEATPASNSNSSASPAKAALECVVSMETVTMEKTPIAASVTPATITSTI</sequence>
<accession>A0A8T2N557</accession>
<dbReference type="EMBL" id="JAFBMS010000145">
    <property type="protein sequence ID" value="KAG9334540.1"/>
    <property type="molecule type" value="Genomic_DNA"/>
</dbReference>
<organism evidence="2 3">
    <name type="scientific">Albula glossodonta</name>
    <name type="common">roundjaw bonefish</name>
    <dbReference type="NCBI Taxonomy" id="121402"/>
    <lineage>
        <taxon>Eukaryota</taxon>
        <taxon>Metazoa</taxon>
        <taxon>Chordata</taxon>
        <taxon>Craniata</taxon>
        <taxon>Vertebrata</taxon>
        <taxon>Euteleostomi</taxon>
        <taxon>Actinopterygii</taxon>
        <taxon>Neopterygii</taxon>
        <taxon>Teleostei</taxon>
        <taxon>Albuliformes</taxon>
        <taxon>Albulidae</taxon>
        <taxon>Albula</taxon>
    </lineage>
</organism>
<proteinExistence type="predicted"/>
<keyword evidence="3" id="KW-1185">Reference proteome</keyword>
<evidence type="ECO:0000256" key="1">
    <source>
        <dbReference type="SAM" id="SignalP"/>
    </source>
</evidence>
<evidence type="ECO:0000313" key="2">
    <source>
        <dbReference type="EMBL" id="KAG9334540.1"/>
    </source>
</evidence>
<comment type="caution">
    <text evidence="2">The sequence shown here is derived from an EMBL/GenBank/DDBJ whole genome shotgun (WGS) entry which is preliminary data.</text>
</comment>
<protein>
    <recommendedName>
        <fullName evidence="4">Secreted protein</fullName>
    </recommendedName>
</protein>
<evidence type="ECO:0008006" key="4">
    <source>
        <dbReference type="Google" id="ProtNLM"/>
    </source>
</evidence>
<dbReference type="Proteomes" id="UP000824540">
    <property type="component" value="Unassembled WGS sequence"/>
</dbReference>
<evidence type="ECO:0000313" key="3">
    <source>
        <dbReference type="Proteomes" id="UP000824540"/>
    </source>
</evidence>
<name>A0A8T2N557_9TELE</name>
<feature type="signal peptide" evidence="1">
    <location>
        <begin position="1"/>
        <end position="25"/>
    </location>
</feature>
<dbReference type="AlphaFoldDB" id="A0A8T2N557"/>
<keyword evidence="1" id="KW-0732">Signal</keyword>